<dbReference type="EMBL" id="SWVK01000002">
    <property type="protein sequence ID" value="NFN34029.1"/>
    <property type="molecule type" value="Genomic_DNA"/>
</dbReference>
<dbReference type="SUPFAM" id="SSF51905">
    <property type="entry name" value="FAD/NAD(P)-binding domain"/>
    <property type="match status" value="1"/>
</dbReference>
<evidence type="ECO:0000259" key="2">
    <source>
        <dbReference type="Pfam" id="PF07992"/>
    </source>
</evidence>
<dbReference type="Pfam" id="PF07992">
    <property type="entry name" value="Pyr_redox_2"/>
    <property type="match status" value="1"/>
</dbReference>
<dbReference type="PRINTS" id="PR00469">
    <property type="entry name" value="PNDRDTASEII"/>
</dbReference>
<comment type="caution">
    <text evidence="3">The sequence shown here is derived from an EMBL/GenBank/DDBJ whole genome shotgun (WGS) entry which is preliminary data.</text>
</comment>
<keyword evidence="1" id="KW-0560">Oxidoreductase</keyword>
<dbReference type="InterPro" id="IPR036188">
    <property type="entry name" value="FAD/NAD-bd_sf"/>
</dbReference>
<evidence type="ECO:0000313" key="3">
    <source>
        <dbReference type="EMBL" id="NFN34029.1"/>
    </source>
</evidence>
<evidence type="ECO:0000256" key="1">
    <source>
        <dbReference type="ARBA" id="ARBA00023002"/>
    </source>
</evidence>
<dbReference type="OrthoDB" id="9776839at2"/>
<dbReference type="PRINTS" id="PR00368">
    <property type="entry name" value="FADPNR"/>
</dbReference>
<feature type="domain" description="FAD/NAD(P)-binding" evidence="2">
    <location>
        <begin position="4"/>
        <end position="296"/>
    </location>
</feature>
<gene>
    <name evidence="3" type="ORF">FDB51_02585</name>
</gene>
<dbReference type="Proteomes" id="UP000473681">
    <property type="component" value="Unassembled WGS sequence"/>
</dbReference>
<evidence type="ECO:0000313" key="4">
    <source>
        <dbReference type="Proteomes" id="UP000473681"/>
    </source>
</evidence>
<proteinExistence type="predicted"/>
<protein>
    <submittedName>
        <fullName evidence="3">FAD-binding protein</fullName>
    </submittedName>
</protein>
<dbReference type="PANTHER" id="PTHR42949:SF3">
    <property type="entry name" value="ANAEROBIC GLYCEROL-3-PHOSPHATE DEHYDROGENASE SUBUNIT B"/>
    <property type="match status" value="1"/>
</dbReference>
<dbReference type="PANTHER" id="PTHR42949">
    <property type="entry name" value="ANAEROBIC GLYCEROL-3-PHOSPHATE DEHYDROGENASE SUBUNIT B"/>
    <property type="match status" value="1"/>
</dbReference>
<reference evidence="3 4" key="1">
    <citation type="submission" date="2019-04" db="EMBL/GenBank/DDBJ databases">
        <title>Genome sequencing of Clostridium botulinum Groups I-IV and Clostridium butyricum.</title>
        <authorList>
            <person name="Brunt J."/>
            <person name="Van Vliet A.H.M."/>
            <person name="Stringer S.C."/>
            <person name="Carter A.T."/>
            <person name="Peck M.W."/>
        </authorList>
    </citation>
    <scope>NUCLEOTIDE SEQUENCE [LARGE SCALE GENOMIC DNA]</scope>
    <source>
        <strain evidence="3 4">CB-K-33E</strain>
    </source>
</reference>
<sequence>MLEYDLVVIGGGIAGMTAALGAAREGINNILIVEREHSLGGILNQCIHNDFGEKFVGEKVTGPEYIFFIEEKLKKLNIDIKLNTNVIDIIDDNKITYVNSIEGSKEINTKAIILATGSREVYTGSVMVPTHGLTGIFTLGSAHRLINLEGYLPGKKTVIIAKNKWGFLVARRILIEGGSVEAIIIEEEIKELIDEEIENLIDGFSLDIIENSRVVEIYGDSRINKIKILNLKEDVISKIECDSLILSVGFRPENKLAQSLKLDINKNTFIPEINDFKTSKESVFACGNLIYGKLALIMEETDGLNCGIRAAEYIKNID</sequence>
<dbReference type="InterPro" id="IPR051691">
    <property type="entry name" value="Metab_Enz_Cyan_OpOx_G3PDH"/>
</dbReference>
<dbReference type="RefSeq" id="WP_053342542.1">
    <property type="nucleotide sequence ID" value="NZ_JACBDB010000003.1"/>
</dbReference>
<dbReference type="GO" id="GO:0016491">
    <property type="term" value="F:oxidoreductase activity"/>
    <property type="evidence" value="ECO:0007669"/>
    <property type="project" value="UniProtKB-KW"/>
</dbReference>
<name>A0A0L9Y7J1_CLOBO</name>
<accession>A0A0L9Y7J1</accession>
<dbReference type="InterPro" id="IPR023753">
    <property type="entry name" value="FAD/NAD-binding_dom"/>
</dbReference>
<dbReference type="Gene3D" id="3.50.50.60">
    <property type="entry name" value="FAD/NAD(P)-binding domain"/>
    <property type="match status" value="2"/>
</dbReference>
<dbReference type="AlphaFoldDB" id="A0A0L9Y7J1"/>
<organism evidence="3 4">
    <name type="scientific">Clostridium botulinum</name>
    <dbReference type="NCBI Taxonomy" id="1491"/>
    <lineage>
        <taxon>Bacteria</taxon>
        <taxon>Bacillati</taxon>
        <taxon>Bacillota</taxon>
        <taxon>Clostridia</taxon>
        <taxon>Eubacteriales</taxon>
        <taxon>Clostridiaceae</taxon>
        <taxon>Clostridium</taxon>
    </lineage>
</organism>